<proteinExistence type="predicted"/>
<feature type="non-terminal residue" evidence="4">
    <location>
        <position position="52"/>
    </location>
</feature>
<keyword evidence="2" id="KW-0238">DNA-binding</keyword>
<evidence type="ECO:0000259" key="3">
    <source>
        <dbReference type="Pfam" id="PF00772"/>
    </source>
</evidence>
<accession>A0A0G0PNM3</accession>
<dbReference type="PANTHER" id="PTHR30153:SF2">
    <property type="entry name" value="REPLICATIVE DNA HELICASE"/>
    <property type="match status" value="1"/>
</dbReference>
<dbReference type="GO" id="GO:0003678">
    <property type="term" value="F:DNA helicase activity"/>
    <property type="evidence" value="ECO:0007669"/>
    <property type="project" value="InterPro"/>
</dbReference>
<dbReference type="Gene3D" id="1.10.860.10">
    <property type="entry name" value="DNAb Helicase, Chain A"/>
    <property type="match status" value="1"/>
</dbReference>
<dbReference type="SUPFAM" id="SSF48024">
    <property type="entry name" value="N-terminal domain of DnaB helicase"/>
    <property type="match status" value="1"/>
</dbReference>
<evidence type="ECO:0000313" key="4">
    <source>
        <dbReference type="EMBL" id="KKR29809.1"/>
    </source>
</evidence>
<dbReference type="AlphaFoldDB" id="A0A0G0PNM3"/>
<dbReference type="GO" id="GO:0005524">
    <property type="term" value="F:ATP binding"/>
    <property type="evidence" value="ECO:0007669"/>
    <property type="project" value="InterPro"/>
</dbReference>
<dbReference type="GO" id="GO:0005829">
    <property type="term" value="C:cytosol"/>
    <property type="evidence" value="ECO:0007669"/>
    <property type="project" value="TreeGrafter"/>
</dbReference>
<protein>
    <submittedName>
        <fullName evidence="4">Replicative DNA helicase</fullName>
    </submittedName>
</protein>
<dbReference type="InterPro" id="IPR016136">
    <property type="entry name" value="DNA_helicase_N/primase_C"/>
</dbReference>
<name>A0A0G0PNM3_9BACT</name>
<dbReference type="GO" id="GO:0006260">
    <property type="term" value="P:DNA replication"/>
    <property type="evidence" value="ECO:0007669"/>
    <property type="project" value="UniProtKB-KW"/>
</dbReference>
<keyword evidence="4" id="KW-0067">ATP-binding</keyword>
<dbReference type="EMBL" id="LBXN01000115">
    <property type="protein sequence ID" value="KKR29809.1"/>
    <property type="molecule type" value="Genomic_DNA"/>
</dbReference>
<keyword evidence="4" id="KW-0547">Nucleotide-binding</keyword>
<keyword evidence="4" id="KW-0378">Hydrolase</keyword>
<dbReference type="GO" id="GO:0003677">
    <property type="term" value="F:DNA binding"/>
    <property type="evidence" value="ECO:0007669"/>
    <property type="project" value="UniProtKB-KW"/>
</dbReference>
<evidence type="ECO:0000256" key="2">
    <source>
        <dbReference type="ARBA" id="ARBA00023125"/>
    </source>
</evidence>
<dbReference type="InterPro" id="IPR036185">
    <property type="entry name" value="DNA_heli_DnaB-like_N_sf"/>
</dbReference>
<organism evidence="4 5">
    <name type="scientific">Candidatus Gottesmanbacteria bacterium GW2011_GWC2_39_8</name>
    <dbReference type="NCBI Taxonomy" id="1618450"/>
    <lineage>
        <taxon>Bacteria</taxon>
        <taxon>Candidatus Gottesmaniibacteriota</taxon>
    </lineage>
</organism>
<evidence type="ECO:0000313" key="5">
    <source>
        <dbReference type="Proteomes" id="UP000034539"/>
    </source>
</evidence>
<dbReference type="PANTHER" id="PTHR30153">
    <property type="entry name" value="REPLICATIVE DNA HELICASE DNAB"/>
    <property type="match status" value="1"/>
</dbReference>
<keyword evidence="4" id="KW-0347">Helicase</keyword>
<dbReference type="InterPro" id="IPR007693">
    <property type="entry name" value="DNA_helicase_DnaB-like_N"/>
</dbReference>
<gene>
    <name evidence="4" type="ORF">UT63_C0115G0010</name>
</gene>
<dbReference type="Pfam" id="PF00772">
    <property type="entry name" value="DnaB"/>
    <property type="match status" value="1"/>
</dbReference>
<keyword evidence="1" id="KW-0235">DNA replication</keyword>
<dbReference type="Proteomes" id="UP000034539">
    <property type="component" value="Unassembled WGS sequence"/>
</dbReference>
<evidence type="ECO:0000256" key="1">
    <source>
        <dbReference type="ARBA" id="ARBA00022705"/>
    </source>
</evidence>
<reference evidence="4 5" key="1">
    <citation type="journal article" date="2015" name="Nature">
        <title>rRNA introns, odd ribosomes, and small enigmatic genomes across a large radiation of phyla.</title>
        <authorList>
            <person name="Brown C.T."/>
            <person name="Hug L.A."/>
            <person name="Thomas B.C."/>
            <person name="Sharon I."/>
            <person name="Castelle C.J."/>
            <person name="Singh A."/>
            <person name="Wilkins M.J."/>
            <person name="Williams K.H."/>
            <person name="Banfield J.F."/>
        </authorList>
    </citation>
    <scope>NUCLEOTIDE SEQUENCE [LARGE SCALE GENOMIC DNA]</scope>
</reference>
<sequence length="52" mass="5924">MDIKVPPHDDESEKSVLGAILIDKDALAEVVDFLRPEFFYNDLHGMVYDAML</sequence>
<feature type="domain" description="DNA helicase DnaB-like N-terminal" evidence="3">
    <location>
        <begin position="6"/>
        <end position="52"/>
    </location>
</feature>
<comment type="caution">
    <text evidence="4">The sequence shown here is derived from an EMBL/GenBank/DDBJ whole genome shotgun (WGS) entry which is preliminary data.</text>
</comment>